<dbReference type="Proteomes" id="UP000294257">
    <property type="component" value="Unassembled WGS sequence"/>
</dbReference>
<gene>
    <name evidence="3" type="ORF">EV193_10632</name>
</gene>
<dbReference type="GO" id="GO:0003677">
    <property type="term" value="F:DNA binding"/>
    <property type="evidence" value="ECO:0007669"/>
    <property type="project" value="UniProtKB-KW"/>
</dbReference>
<name>A0A4Q7KJP1_9PSEU</name>
<dbReference type="RefSeq" id="WP_130345433.1">
    <property type="nucleotide sequence ID" value="NZ_SGWQ01000006.1"/>
</dbReference>
<evidence type="ECO:0000313" key="4">
    <source>
        <dbReference type="Proteomes" id="UP000294257"/>
    </source>
</evidence>
<dbReference type="SMART" id="SM00422">
    <property type="entry name" value="HTH_MERR"/>
    <property type="match status" value="1"/>
</dbReference>
<dbReference type="EMBL" id="SGWQ01000006">
    <property type="protein sequence ID" value="RZS36798.1"/>
    <property type="molecule type" value="Genomic_DNA"/>
</dbReference>
<dbReference type="Gene3D" id="1.10.1660.10">
    <property type="match status" value="1"/>
</dbReference>
<dbReference type="PANTHER" id="PTHR30204:SF98">
    <property type="entry name" value="HTH-TYPE TRANSCRIPTIONAL REGULATOR ADHR"/>
    <property type="match status" value="1"/>
</dbReference>
<dbReference type="InterPro" id="IPR047057">
    <property type="entry name" value="MerR_fam"/>
</dbReference>
<keyword evidence="1" id="KW-0238">DNA-binding</keyword>
<dbReference type="AlphaFoldDB" id="A0A4Q7KJP1"/>
<evidence type="ECO:0000313" key="3">
    <source>
        <dbReference type="EMBL" id="RZS36798.1"/>
    </source>
</evidence>
<dbReference type="InterPro" id="IPR009061">
    <property type="entry name" value="DNA-bd_dom_put_sf"/>
</dbReference>
<dbReference type="SUPFAM" id="SSF46955">
    <property type="entry name" value="Putative DNA-binding domain"/>
    <property type="match status" value="1"/>
</dbReference>
<dbReference type="GO" id="GO:0003700">
    <property type="term" value="F:DNA-binding transcription factor activity"/>
    <property type="evidence" value="ECO:0007669"/>
    <property type="project" value="InterPro"/>
</dbReference>
<dbReference type="OrthoDB" id="5242095at2"/>
<organism evidence="3 4">
    <name type="scientific">Herbihabitans rhizosphaerae</name>
    <dbReference type="NCBI Taxonomy" id="1872711"/>
    <lineage>
        <taxon>Bacteria</taxon>
        <taxon>Bacillati</taxon>
        <taxon>Actinomycetota</taxon>
        <taxon>Actinomycetes</taxon>
        <taxon>Pseudonocardiales</taxon>
        <taxon>Pseudonocardiaceae</taxon>
        <taxon>Herbihabitans</taxon>
    </lineage>
</organism>
<protein>
    <submittedName>
        <fullName evidence="3">MerR-like DNA binding protein</fullName>
    </submittedName>
</protein>
<accession>A0A4Q7KJP1</accession>
<dbReference type="Pfam" id="PF13411">
    <property type="entry name" value="MerR_1"/>
    <property type="match status" value="1"/>
</dbReference>
<reference evidence="3 4" key="1">
    <citation type="submission" date="2019-02" db="EMBL/GenBank/DDBJ databases">
        <title>Genomic Encyclopedia of Type Strains, Phase IV (KMG-IV): sequencing the most valuable type-strain genomes for metagenomic binning, comparative biology and taxonomic classification.</title>
        <authorList>
            <person name="Goeker M."/>
        </authorList>
    </citation>
    <scope>NUCLEOTIDE SEQUENCE [LARGE SCALE GENOMIC DNA]</scope>
    <source>
        <strain evidence="3 4">DSM 101727</strain>
    </source>
</reference>
<comment type="caution">
    <text evidence="3">The sequence shown here is derived from an EMBL/GenBank/DDBJ whole genome shotgun (WGS) entry which is preliminary data.</text>
</comment>
<sequence>MRIAELSRRSDVPVPTIKYYLREGLLPAGERTGPNQASYDDGHLRRLRLIRALIDVGGLPVAKVRDVLDAIDTAADEPLHEMLGVVAKSIGRTTSGEGESFAEARATVDEMVQRHGWHVDQGNPHRDELAGVLVGLDQLGHSELSKHFDVYFDAAQRIAREDLDYVSKLGGLEAILEGVVIGTILGEAAFAAIRRMAHVDASARLFRERGLTQ</sequence>
<dbReference type="PROSITE" id="PS50937">
    <property type="entry name" value="HTH_MERR_2"/>
    <property type="match status" value="1"/>
</dbReference>
<proteinExistence type="predicted"/>
<feature type="domain" description="HTH merR-type" evidence="2">
    <location>
        <begin position="1"/>
        <end position="70"/>
    </location>
</feature>
<evidence type="ECO:0000259" key="2">
    <source>
        <dbReference type="PROSITE" id="PS50937"/>
    </source>
</evidence>
<keyword evidence="4" id="KW-1185">Reference proteome</keyword>
<dbReference type="InterPro" id="IPR000551">
    <property type="entry name" value="MerR-type_HTH_dom"/>
</dbReference>
<evidence type="ECO:0000256" key="1">
    <source>
        <dbReference type="ARBA" id="ARBA00023125"/>
    </source>
</evidence>
<dbReference type="PANTHER" id="PTHR30204">
    <property type="entry name" value="REDOX-CYCLING DRUG-SENSING TRANSCRIPTIONAL ACTIVATOR SOXR"/>
    <property type="match status" value="1"/>
</dbReference>